<feature type="domain" description="BSD" evidence="2">
    <location>
        <begin position="157"/>
        <end position="213"/>
    </location>
</feature>
<evidence type="ECO:0000259" key="2">
    <source>
        <dbReference type="PROSITE" id="PS50858"/>
    </source>
</evidence>
<dbReference type="Pfam" id="PF03909">
    <property type="entry name" value="BSD"/>
    <property type="match status" value="1"/>
</dbReference>
<dbReference type="GO" id="GO:0005634">
    <property type="term" value="C:nucleus"/>
    <property type="evidence" value="ECO:0007669"/>
    <property type="project" value="TreeGrafter"/>
</dbReference>
<sequence>MLKGLGSLFGLHSSNENELEEIKDDQMPDSDKDIRQNELNADDGNKEESIQQFIQQQEGLSGFLLSLASNATKKISDSVSVTAETIWRSVDQGSIDGIIDKTIIGAFYKEHKKFLHEKHTKTVEVAVPPWEGFSEEETIQQLILALSLDRRNFLCDPLDGLQFHFDFEEMYPVALVMLKEDELLSQMRFALVPKHIKEDRFWRNYFYRVSLIKQSAQLQSLATKEQAVHERESEADVIGPEDVHLGERMSATSHITMTTPKTNEAEDDISASPGVSEFVSDAFDTCSFNPDDLRKEMRLARQ</sequence>
<keyword evidence="4" id="KW-1185">Reference proteome</keyword>
<reference evidence="3" key="1">
    <citation type="submission" date="2020-10" db="EMBL/GenBank/DDBJ databases">
        <title>Chromosome-scale genome assembly of the Allis shad, Alosa alosa.</title>
        <authorList>
            <person name="Margot Z."/>
            <person name="Christophe K."/>
            <person name="Cabau C."/>
            <person name="Louis A."/>
            <person name="Berthelot C."/>
            <person name="Parey E."/>
            <person name="Roest Crollius H."/>
            <person name="Montfort J."/>
            <person name="Robinson-Rechavi M."/>
            <person name="Bucao C."/>
            <person name="Bouchez O."/>
            <person name="Gislard M."/>
            <person name="Lluch J."/>
            <person name="Milhes M."/>
            <person name="Lampietro C."/>
            <person name="Lopez Roques C."/>
            <person name="Donnadieu C."/>
            <person name="Braasch I."/>
            <person name="Desvignes T."/>
            <person name="Postlethwait J."/>
            <person name="Bobe J."/>
            <person name="Guiguen Y."/>
        </authorList>
    </citation>
    <scope>NUCLEOTIDE SEQUENCE</scope>
    <source>
        <strain evidence="3">M-15738</strain>
        <tissue evidence="3">Blood</tissue>
    </source>
</reference>
<protein>
    <recommendedName>
        <fullName evidence="2">BSD domain-containing protein</fullName>
    </recommendedName>
</protein>
<gene>
    <name evidence="3" type="ORF">AALO_G00287500</name>
</gene>
<dbReference type="GO" id="GO:0048172">
    <property type="term" value="P:regulation of short-term neuronal synaptic plasticity"/>
    <property type="evidence" value="ECO:0007669"/>
    <property type="project" value="TreeGrafter"/>
</dbReference>
<dbReference type="PANTHER" id="PTHR16019:SF6">
    <property type="entry name" value="SYNAPSE-ASSOCIATED PROTEIN 1"/>
    <property type="match status" value="1"/>
</dbReference>
<organism evidence="3 4">
    <name type="scientific">Alosa alosa</name>
    <name type="common">allis shad</name>
    <dbReference type="NCBI Taxonomy" id="278164"/>
    <lineage>
        <taxon>Eukaryota</taxon>
        <taxon>Metazoa</taxon>
        <taxon>Chordata</taxon>
        <taxon>Craniata</taxon>
        <taxon>Vertebrata</taxon>
        <taxon>Euteleostomi</taxon>
        <taxon>Actinopterygii</taxon>
        <taxon>Neopterygii</taxon>
        <taxon>Teleostei</taxon>
        <taxon>Clupei</taxon>
        <taxon>Clupeiformes</taxon>
        <taxon>Clupeoidei</taxon>
        <taxon>Clupeidae</taxon>
        <taxon>Alosa</taxon>
    </lineage>
</organism>
<feature type="compositionally biased region" description="Basic and acidic residues" evidence="1">
    <location>
        <begin position="24"/>
        <end position="36"/>
    </location>
</feature>
<dbReference type="GO" id="GO:0045202">
    <property type="term" value="C:synapse"/>
    <property type="evidence" value="ECO:0007669"/>
    <property type="project" value="TreeGrafter"/>
</dbReference>
<dbReference type="PROSITE" id="PS50858">
    <property type="entry name" value="BSD"/>
    <property type="match status" value="1"/>
</dbReference>
<dbReference type="InterPro" id="IPR035925">
    <property type="entry name" value="BSD_dom_sf"/>
</dbReference>
<dbReference type="GO" id="GO:0038203">
    <property type="term" value="P:TORC2 signaling"/>
    <property type="evidence" value="ECO:0007669"/>
    <property type="project" value="TreeGrafter"/>
</dbReference>
<evidence type="ECO:0000313" key="4">
    <source>
        <dbReference type="Proteomes" id="UP000823561"/>
    </source>
</evidence>
<comment type="caution">
    <text evidence="3">The sequence shown here is derived from an EMBL/GenBank/DDBJ whole genome shotgun (WGS) entry which is preliminary data.</text>
</comment>
<evidence type="ECO:0000256" key="1">
    <source>
        <dbReference type="SAM" id="MobiDB-lite"/>
    </source>
</evidence>
<dbReference type="PANTHER" id="PTHR16019">
    <property type="entry name" value="SYNAPSE-ASSOCIATED PROTEIN"/>
    <property type="match status" value="1"/>
</dbReference>
<dbReference type="Proteomes" id="UP000823561">
    <property type="component" value="Chromosome 23"/>
</dbReference>
<dbReference type="InterPro" id="IPR005607">
    <property type="entry name" value="BSD_dom"/>
</dbReference>
<dbReference type="SMART" id="SM00751">
    <property type="entry name" value="BSD"/>
    <property type="match status" value="1"/>
</dbReference>
<dbReference type="GO" id="GO:0005794">
    <property type="term" value="C:Golgi apparatus"/>
    <property type="evidence" value="ECO:0007669"/>
    <property type="project" value="TreeGrafter"/>
</dbReference>
<proteinExistence type="predicted"/>
<name>A0AAV6FJ86_9TELE</name>
<dbReference type="EMBL" id="JADWDJ010000023">
    <property type="protein sequence ID" value="KAG5261711.1"/>
    <property type="molecule type" value="Genomic_DNA"/>
</dbReference>
<feature type="region of interest" description="Disordered" evidence="1">
    <location>
        <begin position="19"/>
        <end position="45"/>
    </location>
</feature>
<dbReference type="InterPro" id="IPR051494">
    <property type="entry name" value="BSD_domain-containing"/>
</dbReference>
<evidence type="ECO:0000313" key="3">
    <source>
        <dbReference type="EMBL" id="KAG5261711.1"/>
    </source>
</evidence>
<dbReference type="SUPFAM" id="SSF140383">
    <property type="entry name" value="BSD domain-like"/>
    <property type="match status" value="1"/>
</dbReference>
<dbReference type="AlphaFoldDB" id="A0AAV6FJ86"/>
<accession>A0AAV6FJ86</accession>
<dbReference type="Gene3D" id="1.10.3970.10">
    <property type="entry name" value="BSD domain"/>
    <property type="match status" value="1"/>
</dbReference>